<organism evidence="2 3">
    <name type="scientific">Vibrio mangrovi</name>
    <dbReference type="NCBI Taxonomy" id="474394"/>
    <lineage>
        <taxon>Bacteria</taxon>
        <taxon>Pseudomonadati</taxon>
        <taxon>Pseudomonadota</taxon>
        <taxon>Gammaproteobacteria</taxon>
        <taxon>Vibrionales</taxon>
        <taxon>Vibrionaceae</taxon>
        <taxon>Vibrio</taxon>
    </lineage>
</organism>
<evidence type="ECO:0000313" key="1">
    <source>
        <dbReference type="EMBL" id="MDW6001703.1"/>
    </source>
</evidence>
<dbReference type="RefSeq" id="WP_087480329.1">
    <property type="nucleotide sequence ID" value="NZ_AP024883.1"/>
</dbReference>
<sequence length="59" mass="7228">MDDLHFEDLLEKEISKIRVTRSKPAKRMWREIEAIRDKRRLQKELMDMDISLELDDIDI</sequence>
<name>A0A1Y6ITX3_9VIBR</name>
<dbReference type="Proteomes" id="UP000196125">
    <property type="component" value="Unassembled WGS sequence"/>
</dbReference>
<keyword evidence="4" id="KW-1185">Reference proteome</keyword>
<protein>
    <submittedName>
        <fullName evidence="1">DUF3545 family protein</fullName>
    </submittedName>
</protein>
<evidence type="ECO:0000313" key="3">
    <source>
        <dbReference type="Proteomes" id="UP000196125"/>
    </source>
</evidence>
<dbReference type="Proteomes" id="UP001283366">
    <property type="component" value="Unassembled WGS sequence"/>
</dbReference>
<dbReference type="InterPro" id="IPR021932">
    <property type="entry name" value="DUF3545"/>
</dbReference>
<reference evidence="2 3" key="1">
    <citation type="submission" date="2017-05" db="EMBL/GenBank/DDBJ databases">
        <authorList>
            <person name="Song R."/>
            <person name="Chenine A.L."/>
            <person name="Ruprecht R.M."/>
        </authorList>
    </citation>
    <scope>NUCLEOTIDE SEQUENCE [LARGE SCALE GENOMIC DNA]</scope>
    <source>
        <strain evidence="2 3">CECT 7927</strain>
    </source>
</reference>
<reference evidence="1 4" key="2">
    <citation type="submission" date="2023-11" db="EMBL/GenBank/DDBJ databases">
        <title>Plant-associative lifestyle of Vibrio porteresiae and its evolutionary dynamics.</title>
        <authorList>
            <person name="Rameshkumar N."/>
            <person name="Kirti K."/>
        </authorList>
    </citation>
    <scope>NUCLEOTIDE SEQUENCE [LARGE SCALE GENOMIC DNA]</scope>
    <source>
        <strain evidence="1 4">MSSRF38</strain>
    </source>
</reference>
<dbReference type="EMBL" id="FXXI01000002">
    <property type="protein sequence ID" value="SMS00270.1"/>
    <property type="molecule type" value="Genomic_DNA"/>
</dbReference>
<dbReference type="Pfam" id="PF12065">
    <property type="entry name" value="DUF3545"/>
    <property type="match status" value="1"/>
</dbReference>
<gene>
    <name evidence="1" type="ORF">SBX37_02155</name>
    <name evidence="2" type="ORF">VIM7927_01520</name>
</gene>
<evidence type="ECO:0000313" key="4">
    <source>
        <dbReference type="Proteomes" id="UP001283366"/>
    </source>
</evidence>
<dbReference type="EMBL" id="JAWRCO010000001">
    <property type="protein sequence ID" value="MDW6001703.1"/>
    <property type="molecule type" value="Genomic_DNA"/>
</dbReference>
<proteinExistence type="predicted"/>
<dbReference type="AlphaFoldDB" id="A0A1Y6ITX3"/>
<accession>A0A1Y6ITX3</accession>
<evidence type="ECO:0000313" key="2">
    <source>
        <dbReference type="EMBL" id="SMS00270.1"/>
    </source>
</evidence>
<dbReference type="OrthoDB" id="5918741at2"/>